<protein>
    <submittedName>
        <fullName evidence="2">Spermidine/putrescine import ATP-binding protein PotA</fullName>
    </submittedName>
</protein>
<feature type="region of interest" description="Disordered" evidence="1">
    <location>
        <begin position="17"/>
        <end position="48"/>
    </location>
</feature>
<name>A0A1D1ZH25_9ARAE</name>
<reference evidence="2" key="1">
    <citation type="submission" date="2015-07" db="EMBL/GenBank/DDBJ databases">
        <title>Transcriptome Assembly of Anthurium amnicola.</title>
        <authorList>
            <person name="Suzuki J."/>
        </authorList>
    </citation>
    <scope>NUCLEOTIDE SEQUENCE</scope>
</reference>
<dbReference type="EMBL" id="GDJX01001921">
    <property type="protein sequence ID" value="JAT66015.1"/>
    <property type="molecule type" value="Transcribed_RNA"/>
</dbReference>
<dbReference type="Pfam" id="PF05553">
    <property type="entry name" value="DUF761"/>
    <property type="match status" value="1"/>
</dbReference>
<sequence length="115" mass="13512">MDATWAEITGSATGERRLKKNRTWDSSTRVQLEQSREAAGRRELRKSQTFQEESAEAVAARRAVLERRMKGKEVEVAADHNVMDRQFDDFIEKVYGQLRLQRQESLRRRYLEITP</sequence>
<feature type="compositionally biased region" description="Basic and acidic residues" evidence="1">
    <location>
        <begin position="34"/>
        <end position="46"/>
    </location>
</feature>
<organism evidence="2">
    <name type="scientific">Anthurium amnicola</name>
    <dbReference type="NCBI Taxonomy" id="1678845"/>
    <lineage>
        <taxon>Eukaryota</taxon>
        <taxon>Viridiplantae</taxon>
        <taxon>Streptophyta</taxon>
        <taxon>Embryophyta</taxon>
        <taxon>Tracheophyta</taxon>
        <taxon>Spermatophyta</taxon>
        <taxon>Magnoliopsida</taxon>
        <taxon>Liliopsida</taxon>
        <taxon>Araceae</taxon>
        <taxon>Pothoideae</taxon>
        <taxon>Potheae</taxon>
        <taxon>Anthurium</taxon>
    </lineage>
</organism>
<keyword evidence="2" id="KW-0067">ATP-binding</keyword>
<keyword evidence="2" id="KW-0547">Nucleotide-binding</keyword>
<dbReference type="AlphaFoldDB" id="A0A1D1ZH25"/>
<feature type="compositionally biased region" description="Polar residues" evidence="1">
    <location>
        <begin position="24"/>
        <end position="33"/>
    </location>
</feature>
<accession>A0A1D1ZH25</accession>
<evidence type="ECO:0000313" key="2">
    <source>
        <dbReference type="EMBL" id="JAT66015.1"/>
    </source>
</evidence>
<proteinExistence type="predicted"/>
<gene>
    <name evidence="2" type="primary">potA_6</name>
    <name evidence="2" type="ORF">g.30727</name>
</gene>
<dbReference type="InterPro" id="IPR008480">
    <property type="entry name" value="DUF761_pln"/>
</dbReference>
<evidence type="ECO:0000256" key="1">
    <source>
        <dbReference type="SAM" id="MobiDB-lite"/>
    </source>
</evidence>
<dbReference type="GO" id="GO:0005524">
    <property type="term" value="F:ATP binding"/>
    <property type="evidence" value="ECO:0007669"/>
    <property type="project" value="UniProtKB-KW"/>
</dbReference>